<proteinExistence type="inferred from homology"/>
<dbReference type="Gene3D" id="3.40.190.10">
    <property type="entry name" value="Periplasmic binding protein-like II"/>
    <property type="match status" value="2"/>
</dbReference>
<dbReference type="CDD" id="cd14748">
    <property type="entry name" value="PBP2_UgpB"/>
    <property type="match status" value="1"/>
</dbReference>
<comment type="subcellular location">
    <subcellularLocation>
        <location evidence="1">Cell envelope</location>
    </subcellularLocation>
</comment>
<accession>A0A1H2MS92</accession>
<evidence type="ECO:0000256" key="4">
    <source>
        <dbReference type="ARBA" id="ARBA00022729"/>
    </source>
</evidence>
<evidence type="ECO:0000256" key="3">
    <source>
        <dbReference type="ARBA" id="ARBA00022448"/>
    </source>
</evidence>
<sequence>MSAPRAPRLSRGRRLLAAVLSTFLVVGLAACGSGRPEGNLDVPAKDALERATGVTKVTFWHSMDSSNGVALRALVDKFNAAHAGKVEVSAVFQGDYDTAITKYKASVQSGTTPSIIQIYDIGTQFMVDSKEVVPVSGFAQRDGYDLGVIQKNIAGTYTVNGTQWSMPLNSSVPLLYYNKTAFEAAGLDPDKPPQNLDEIRAAAEKLSKVNGGPVAYGFGAAIYGWYLEQLAATAGEEFCDPQNGRTGRRVTSADFSSPTILASVQWWQKMVADGLAVNTGRVSKDAQDAFKAGQTAMTFESTGQVKGFTAASQGKFELGAAPFPVVSGSEAPGNGPSVGGGSLWISGPGHSEAEKEASWELAQFLAQPDSQAFWHTQTGYFPVNQKALDLPEDKAFVAKNPLFTVAIDSLNKTDVSPATTGCAAGPMPQMRKALEDGLERALIGKDPATSLRKVQENVAESVESYNESVGGS</sequence>
<evidence type="ECO:0000313" key="5">
    <source>
        <dbReference type="EMBL" id="SDU96133.1"/>
    </source>
</evidence>
<dbReference type="OrthoDB" id="2509690at2"/>
<dbReference type="SUPFAM" id="SSF53850">
    <property type="entry name" value="Periplasmic binding protein-like II"/>
    <property type="match status" value="1"/>
</dbReference>
<dbReference type="Proteomes" id="UP000198825">
    <property type="component" value="Chromosome I"/>
</dbReference>
<dbReference type="RefSeq" id="WP_091074994.1">
    <property type="nucleotide sequence ID" value="NZ_LT629799.1"/>
</dbReference>
<keyword evidence="6" id="KW-1185">Reference proteome</keyword>
<dbReference type="PANTHER" id="PTHR43649">
    <property type="entry name" value="ARABINOSE-BINDING PROTEIN-RELATED"/>
    <property type="match status" value="1"/>
</dbReference>
<evidence type="ECO:0000313" key="6">
    <source>
        <dbReference type="Proteomes" id="UP000198825"/>
    </source>
</evidence>
<dbReference type="InterPro" id="IPR006059">
    <property type="entry name" value="SBP"/>
</dbReference>
<dbReference type="AlphaFoldDB" id="A0A1H2MS92"/>
<evidence type="ECO:0000256" key="2">
    <source>
        <dbReference type="ARBA" id="ARBA00008520"/>
    </source>
</evidence>
<evidence type="ECO:0000256" key="1">
    <source>
        <dbReference type="ARBA" id="ARBA00004196"/>
    </source>
</evidence>
<gene>
    <name evidence="5" type="ORF">SAMN04488544_2626</name>
</gene>
<dbReference type="InterPro" id="IPR050490">
    <property type="entry name" value="Bact_solute-bd_prot1"/>
</dbReference>
<keyword evidence="4" id="KW-0732">Signal</keyword>
<protein>
    <submittedName>
        <fullName evidence="5">Carbohydrate ABC transporter substrate-binding protein, CUT1 family</fullName>
    </submittedName>
</protein>
<dbReference type="PANTHER" id="PTHR43649:SF31">
    <property type="entry name" value="SN-GLYCEROL-3-PHOSPHATE-BINDING PERIPLASMIC PROTEIN UGPB"/>
    <property type="match status" value="1"/>
</dbReference>
<name>A0A1H2MS92_9ACTN</name>
<organism evidence="5 6">
    <name type="scientific">Microlunatus sagamiharensis</name>
    <dbReference type="NCBI Taxonomy" id="546874"/>
    <lineage>
        <taxon>Bacteria</taxon>
        <taxon>Bacillati</taxon>
        <taxon>Actinomycetota</taxon>
        <taxon>Actinomycetes</taxon>
        <taxon>Propionibacteriales</taxon>
        <taxon>Propionibacteriaceae</taxon>
        <taxon>Microlunatus</taxon>
    </lineage>
</organism>
<dbReference type="EMBL" id="LT629799">
    <property type="protein sequence ID" value="SDU96133.1"/>
    <property type="molecule type" value="Genomic_DNA"/>
</dbReference>
<dbReference type="GO" id="GO:0030313">
    <property type="term" value="C:cell envelope"/>
    <property type="evidence" value="ECO:0007669"/>
    <property type="project" value="UniProtKB-SubCell"/>
</dbReference>
<reference evidence="6" key="1">
    <citation type="submission" date="2016-10" db="EMBL/GenBank/DDBJ databases">
        <authorList>
            <person name="Varghese N."/>
            <person name="Submissions S."/>
        </authorList>
    </citation>
    <scope>NUCLEOTIDE SEQUENCE [LARGE SCALE GENOMIC DNA]</scope>
    <source>
        <strain evidence="6">DSM 21743</strain>
    </source>
</reference>
<keyword evidence="3" id="KW-0813">Transport</keyword>
<comment type="similarity">
    <text evidence="2">Belongs to the bacterial solute-binding protein 1 family.</text>
</comment>
<dbReference type="Pfam" id="PF13416">
    <property type="entry name" value="SBP_bac_8"/>
    <property type="match status" value="1"/>
</dbReference>
<dbReference type="PROSITE" id="PS51257">
    <property type="entry name" value="PROKAR_LIPOPROTEIN"/>
    <property type="match status" value="1"/>
</dbReference>
<dbReference type="STRING" id="546874.SAMN04488544_2626"/>